<feature type="compositionally biased region" description="Basic and acidic residues" evidence="1">
    <location>
        <begin position="329"/>
        <end position="345"/>
    </location>
</feature>
<name>K0QZM5_THAOC</name>
<feature type="region of interest" description="Disordered" evidence="1">
    <location>
        <begin position="1"/>
        <end position="64"/>
    </location>
</feature>
<feature type="compositionally biased region" description="Basic and acidic residues" evidence="1">
    <location>
        <begin position="115"/>
        <end position="135"/>
    </location>
</feature>
<accession>K0QZM5</accession>
<evidence type="ECO:0000313" key="2">
    <source>
        <dbReference type="EMBL" id="EJK43744.1"/>
    </source>
</evidence>
<feature type="compositionally biased region" description="Gly residues" evidence="1">
    <location>
        <begin position="291"/>
        <end position="302"/>
    </location>
</feature>
<organism evidence="2 3">
    <name type="scientific">Thalassiosira oceanica</name>
    <name type="common">Marine diatom</name>
    <dbReference type="NCBI Taxonomy" id="159749"/>
    <lineage>
        <taxon>Eukaryota</taxon>
        <taxon>Sar</taxon>
        <taxon>Stramenopiles</taxon>
        <taxon>Ochrophyta</taxon>
        <taxon>Bacillariophyta</taxon>
        <taxon>Coscinodiscophyceae</taxon>
        <taxon>Thalassiosirophycidae</taxon>
        <taxon>Thalassiosirales</taxon>
        <taxon>Thalassiosiraceae</taxon>
        <taxon>Thalassiosira</taxon>
    </lineage>
</organism>
<dbReference type="Proteomes" id="UP000266841">
    <property type="component" value="Unassembled WGS sequence"/>
</dbReference>
<evidence type="ECO:0000313" key="3">
    <source>
        <dbReference type="Proteomes" id="UP000266841"/>
    </source>
</evidence>
<comment type="caution">
    <text evidence="2">The sequence shown here is derived from an EMBL/GenBank/DDBJ whole genome shotgun (WGS) entry which is preliminary data.</text>
</comment>
<feature type="region of interest" description="Disordered" evidence="1">
    <location>
        <begin position="211"/>
        <end position="355"/>
    </location>
</feature>
<reference evidence="2 3" key="1">
    <citation type="journal article" date="2012" name="Genome Biol.">
        <title>Genome and low-iron response of an oceanic diatom adapted to chronic iron limitation.</title>
        <authorList>
            <person name="Lommer M."/>
            <person name="Specht M."/>
            <person name="Roy A.S."/>
            <person name="Kraemer L."/>
            <person name="Andreson R."/>
            <person name="Gutowska M.A."/>
            <person name="Wolf J."/>
            <person name="Bergner S.V."/>
            <person name="Schilhabel M.B."/>
            <person name="Klostermeier U.C."/>
            <person name="Beiko R.G."/>
            <person name="Rosenstiel P."/>
            <person name="Hippler M."/>
            <person name="Laroche J."/>
        </authorList>
    </citation>
    <scope>NUCLEOTIDE SEQUENCE [LARGE SCALE GENOMIC DNA]</scope>
    <source>
        <strain evidence="2 3">CCMP1005</strain>
    </source>
</reference>
<proteinExistence type="predicted"/>
<protein>
    <submittedName>
        <fullName evidence="2">Uncharacterized protein</fullName>
    </submittedName>
</protein>
<dbReference type="AlphaFoldDB" id="K0QZM5"/>
<evidence type="ECO:0000256" key="1">
    <source>
        <dbReference type="SAM" id="MobiDB-lite"/>
    </source>
</evidence>
<gene>
    <name evidence="2" type="ORF">THAOC_37780</name>
</gene>
<dbReference type="EMBL" id="AGNL01050699">
    <property type="protein sequence ID" value="EJK43744.1"/>
    <property type="molecule type" value="Genomic_DNA"/>
</dbReference>
<feature type="region of interest" description="Disordered" evidence="1">
    <location>
        <begin position="81"/>
        <end position="144"/>
    </location>
</feature>
<keyword evidence="3" id="KW-1185">Reference proteome</keyword>
<feature type="compositionally biased region" description="Basic and acidic residues" evidence="1">
    <location>
        <begin position="16"/>
        <end position="50"/>
    </location>
</feature>
<feature type="compositionally biased region" description="Basic and acidic residues" evidence="1">
    <location>
        <begin position="240"/>
        <end position="273"/>
    </location>
</feature>
<feature type="compositionally biased region" description="Basic residues" evidence="1">
    <location>
        <begin position="215"/>
        <end position="229"/>
    </location>
</feature>
<sequence length="355" mass="38900">MVGRERPPRRSFSPARPRDGRRWGRAPRELLGGRRIVRGDFRTGAGERRAGSGSPRPLLAGHQGDSFGVFKWRARDGHSGKFSTITLKGGAPEQKGVHGSMERDEAVPGRPSGPHSDEHEKRTTNTREEDDEHFRGPLCPAPGDATISSWDKITHSTGGRVSSIQKLCTEPEARGADRRREPRAEGAHFCPARLTLAGRAVHWKRKVRWAPAARRPGRPPHLPRRRMTRKAPPGARRTRREVDDGMREGGRAGDGARRTAGAREKPCEVEGRRRWAILGGNVQAAPRREGAGGGAGRAGGGATHQREGRGISRSPQGAGGHGRQSWTAGREEERTASTACPHEKWPFTSSRRRCT</sequence>